<organism evidence="1 2">
    <name type="scientific">Rhizobium loti</name>
    <name type="common">Mesorhizobium loti</name>
    <dbReference type="NCBI Taxonomy" id="381"/>
    <lineage>
        <taxon>Bacteria</taxon>
        <taxon>Pseudomonadati</taxon>
        <taxon>Pseudomonadota</taxon>
        <taxon>Alphaproteobacteria</taxon>
        <taxon>Hyphomicrobiales</taxon>
        <taxon>Phyllobacteriaceae</taxon>
        <taxon>Mesorhizobium</taxon>
    </lineage>
</organism>
<dbReference type="EMBL" id="LYTK01000001">
    <property type="protein sequence ID" value="OBQ72421.1"/>
    <property type="molecule type" value="Genomic_DNA"/>
</dbReference>
<evidence type="ECO:0000313" key="2">
    <source>
        <dbReference type="Proteomes" id="UP000093737"/>
    </source>
</evidence>
<comment type="caution">
    <text evidence="1">The sequence shown here is derived from an EMBL/GenBank/DDBJ whole genome shotgun (WGS) entry which is preliminary data.</text>
</comment>
<gene>
    <name evidence="1" type="ORF">A8145_06325</name>
</gene>
<name>A0A6M7U3W1_RHILI</name>
<proteinExistence type="predicted"/>
<protein>
    <submittedName>
        <fullName evidence="1">Uncharacterized protein</fullName>
    </submittedName>
</protein>
<reference evidence="1 2" key="1">
    <citation type="submission" date="2016-05" db="EMBL/GenBank/DDBJ databases">
        <authorList>
            <person name="Ramsay J.P."/>
        </authorList>
    </citation>
    <scope>NUCLEOTIDE SEQUENCE [LARGE SCALE GENOMIC DNA]</scope>
    <source>
        <strain evidence="1 2">NZP2042</strain>
    </source>
</reference>
<evidence type="ECO:0000313" key="1">
    <source>
        <dbReference type="EMBL" id="OBQ72421.1"/>
    </source>
</evidence>
<accession>A0A6M7U3W1</accession>
<dbReference type="AlphaFoldDB" id="A0A6M7U3W1"/>
<dbReference type="Proteomes" id="UP000093737">
    <property type="component" value="Unassembled WGS sequence"/>
</dbReference>
<dbReference type="RefSeq" id="WP_065005066.1">
    <property type="nucleotide sequence ID" value="NZ_CP033334.1"/>
</dbReference>
<sequence length="125" mass="13933">MGSERLVVRFAYQRGWQVVDNNRAIETFDSKPEAFNFVLARGARVRLSWGRTVIGGKMLHFDFDGSFQDTGVGRIMKEQHGPSAGTWFWTCYDGGARGRVESKDEAVAAVEVAYTRRVVGADLPS</sequence>